<comment type="caution">
    <text evidence="16">The sequence shown here is derived from an EMBL/GenBank/DDBJ whole genome shotgun (WGS) entry which is preliminary data.</text>
</comment>
<evidence type="ECO:0000256" key="5">
    <source>
        <dbReference type="ARBA" id="ARBA00022741"/>
    </source>
</evidence>
<dbReference type="Gene3D" id="3.30.54.20">
    <property type="match status" value="1"/>
</dbReference>
<comment type="subcellular location">
    <subcellularLocation>
        <location evidence="13">Cytoplasm</location>
    </subcellularLocation>
</comment>
<dbReference type="InterPro" id="IPR009000">
    <property type="entry name" value="Transl_B-barrel_sf"/>
</dbReference>
<dbReference type="GO" id="GO:0004813">
    <property type="term" value="F:alanine-tRNA ligase activity"/>
    <property type="evidence" value="ECO:0007669"/>
    <property type="project" value="UniProtKB-UniRule"/>
</dbReference>
<reference evidence="16 17" key="1">
    <citation type="journal article" date="2016" name="Nat. Commun.">
        <title>Thousands of microbial genomes shed light on interconnected biogeochemical processes in an aquifer system.</title>
        <authorList>
            <person name="Anantharaman K."/>
            <person name="Brown C.T."/>
            <person name="Hug L.A."/>
            <person name="Sharon I."/>
            <person name="Castelle C.J."/>
            <person name="Probst A.J."/>
            <person name="Thomas B.C."/>
            <person name="Singh A."/>
            <person name="Wilkins M.J."/>
            <person name="Karaoz U."/>
            <person name="Brodie E.L."/>
            <person name="Williams K.H."/>
            <person name="Hubbard S.S."/>
            <person name="Banfield J.F."/>
        </authorList>
    </citation>
    <scope>NUCLEOTIDE SEQUENCE [LARGE SCALE GENOMIC DNA]</scope>
</reference>
<gene>
    <name evidence="13" type="primary">alaS</name>
    <name evidence="16" type="ORF">A3H38_01865</name>
</gene>
<dbReference type="GO" id="GO:0005829">
    <property type="term" value="C:cytosol"/>
    <property type="evidence" value="ECO:0007669"/>
    <property type="project" value="TreeGrafter"/>
</dbReference>
<dbReference type="PRINTS" id="PR00980">
    <property type="entry name" value="TRNASYNTHALA"/>
</dbReference>
<dbReference type="GO" id="GO:0006419">
    <property type="term" value="P:alanyl-tRNA aminoacylation"/>
    <property type="evidence" value="ECO:0007669"/>
    <property type="project" value="UniProtKB-UniRule"/>
</dbReference>
<dbReference type="SMART" id="SM00863">
    <property type="entry name" value="tRNA_SAD"/>
    <property type="match status" value="1"/>
</dbReference>
<dbReference type="PROSITE" id="PS50860">
    <property type="entry name" value="AA_TRNA_LIGASE_II_ALA"/>
    <property type="match status" value="1"/>
</dbReference>
<sequence length="897" mass="99641">MKSSEIRNKFLEYFESKEHKILFGSSLVPADPSVLLTLAGMLQFKLIFLGQEKPRYKKAATVQKCVRMIDLENVGKTPRHHTFFEMLGNFSFGDYFKKEAIEYAWDLLVNEFRLPEAKLSIAVYEKDDEAYAIWRNERGVPAEKIFRLNEENNFWAVGPTGPCGPCSEIYYDLGPSKSCGKPNCAPGCDCDRFLEVWNLVFIQYNRNEKGELIPLKNKGIDTGMGLERIASILQGVDSNFETDLFAPLIEAIKHKSRATSPFSLRIIADHIRAVTNLISDGVMPGNTGRGYVLRRLIRRAVRHGRVLGINKPFLYEISQEVVAQMKAVYPVLGQKEKLITRVVQAEEENFLSTLEQGLALFNEIMDQHRQDKIIPGAVVFKLHDTFGFPVELSREIAAEQGFNLAEEGFKAEMEKQRGRARSAGLTEDKEKLASVNLAQFGRTKFEGYEKISLETRVLAVFPKEKFVILEKTPFYAEAGGQAGDSGIITGGPNDVNVINTLVNPAGTIVHEVSDVDGLDNNMKVKAVVDGAKREASGIHHTATHLLHKALRVVLGDQVKQAGSSVGPDKLRFDFSHFSSLSREEIEKVEMIVNQKIKDWIKVEVLQMSYKDALKMGALALFGEKYGDKVRVLKVGNYSLELCGGTHVKSTRDIVFFKIISESALGSGVRRIEAMAGHAAKIHIVFRAKSLHDEVEKLIRKYRLLQAEKNGLGGLEFTETRIFEIELTELASISQAIDAQDSVNVSKFIAHLEGRVDWLKERIAKTEKEIKQLRFNSAVSEAANYLAELKTVGEIKVLLKEFEECDMDTLRGISDSVQNGTKSCVVVLASAAAGRVRFLITVTPDLVSKGYSAGKIADIFAPIIGGKGGGKEGKVEGGGKDPAKIKDAFNKVLEALVK</sequence>
<evidence type="ECO:0000256" key="1">
    <source>
        <dbReference type="ARBA" id="ARBA00008226"/>
    </source>
</evidence>
<evidence type="ECO:0000256" key="4">
    <source>
        <dbReference type="ARBA" id="ARBA00022723"/>
    </source>
</evidence>
<dbReference type="InterPro" id="IPR045864">
    <property type="entry name" value="aa-tRNA-synth_II/BPL/LPL"/>
</dbReference>
<dbReference type="FunFam" id="3.30.980.10:FF:000004">
    <property type="entry name" value="Alanine--tRNA ligase, cytoplasmic"/>
    <property type="match status" value="1"/>
</dbReference>
<keyword evidence="8 13" id="KW-0694">RNA-binding</keyword>
<keyword evidence="9 13" id="KW-0648">Protein biosynthesis</keyword>
<organism evidence="16 17">
    <name type="scientific">candidate division WOR-1 bacterium RIFCSPLOWO2_02_FULL_46_20</name>
    <dbReference type="NCBI Taxonomy" id="1802567"/>
    <lineage>
        <taxon>Bacteria</taxon>
        <taxon>Bacillati</taxon>
        <taxon>Saganbacteria</taxon>
    </lineage>
</organism>
<dbReference type="SUPFAM" id="SSF55186">
    <property type="entry name" value="ThrRS/AlaRS common domain"/>
    <property type="match status" value="1"/>
</dbReference>
<evidence type="ECO:0000256" key="10">
    <source>
        <dbReference type="ARBA" id="ARBA00023146"/>
    </source>
</evidence>
<dbReference type="InterPro" id="IPR050058">
    <property type="entry name" value="Ala-tRNA_ligase"/>
</dbReference>
<dbReference type="Pfam" id="PF01411">
    <property type="entry name" value="tRNA-synt_2c"/>
    <property type="match status" value="1"/>
</dbReference>
<evidence type="ECO:0000256" key="2">
    <source>
        <dbReference type="ARBA" id="ARBA00022555"/>
    </source>
</evidence>
<comment type="domain">
    <text evidence="13">Consists of three domains; the N-terminal catalytic domain, the editing domain and the C-terminal C-Ala domain. The editing domain removes incorrectly charged amino acids, while the C-Ala domain, along with tRNA(Ala), serves as a bridge to cooperatively bring together the editing and aminoacylation centers thus stimulating deacylation of misacylated tRNAs.</text>
</comment>
<comment type="similarity">
    <text evidence="1 13">Belongs to the class-II aminoacyl-tRNA synthetase family.</text>
</comment>
<keyword evidence="14" id="KW-0175">Coiled coil</keyword>
<dbReference type="GO" id="GO:0005524">
    <property type="term" value="F:ATP binding"/>
    <property type="evidence" value="ECO:0007669"/>
    <property type="project" value="UniProtKB-UniRule"/>
</dbReference>
<dbReference type="SUPFAM" id="SSF50447">
    <property type="entry name" value="Translation proteins"/>
    <property type="match status" value="1"/>
</dbReference>
<dbReference type="HAMAP" id="MF_00036_B">
    <property type="entry name" value="Ala_tRNA_synth_B"/>
    <property type="match status" value="1"/>
</dbReference>
<dbReference type="Gene3D" id="3.10.310.40">
    <property type="match status" value="1"/>
</dbReference>
<dbReference type="Gene3D" id="2.40.30.130">
    <property type="match status" value="1"/>
</dbReference>
<keyword evidence="5 13" id="KW-0547">Nucleotide-binding</keyword>
<dbReference type="InterPro" id="IPR018162">
    <property type="entry name" value="Ala-tRNA-ligase_IIc_anticod-bd"/>
</dbReference>
<dbReference type="EMBL" id="METP01000068">
    <property type="protein sequence ID" value="OGC02886.1"/>
    <property type="molecule type" value="Genomic_DNA"/>
</dbReference>
<comment type="cofactor">
    <cofactor evidence="13">
        <name>Zn(2+)</name>
        <dbReference type="ChEBI" id="CHEBI:29105"/>
    </cofactor>
    <text evidence="13">Binds 1 zinc ion per subunit.</text>
</comment>
<feature type="binding site" evidence="13">
    <location>
        <position position="642"/>
    </location>
    <ligand>
        <name>Zn(2+)</name>
        <dbReference type="ChEBI" id="CHEBI:29105"/>
    </ligand>
</feature>
<dbReference type="InterPro" id="IPR018164">
    <property type="entry name" value="Ala-tRNA-synth_IIc_N"/>
</dbReference>
<dbReference type="GO" id="GO:0008270">
    <property type="term" value="F:zinc ion binding"/>
    <property type="evidence" value="ECO:0007669"/>
    <property type="project" value="UniProtKB-UniRule"/>
</dbReference>
<dbReference type="CDD" id="cd00673">
    <property type="entry name" value="AlaRS_core"/>
    <property type="match status" value="1"/>
</dbReference>
<evidence type="ECO:0000256" key="8">
    <source>
        <dbReference type="ARBA" id="ARBA00022884"/>
    </source>
</evidence>
<dbReference type="SUPFAM" id="SSF55681">
    <property type="entry name" value="Class II aaRS and biotin synthetases"/>
    <property type="match status" value="1"/>
</dbReference>
<dbReference type="FunFam" id="3.10.310.40:FF:000001">
    <property type="entry name" value="Alanine--tRNA ligase"/>
    <property type="match status" value="1"/>
</dbReference>
<evidence type="ECO:0000256" key="12">
    <source>
        <dbReference type="ARBA" id="ARBA00048300"/>
    </source>
</evidence>
<evidence type="ECO:0000256" key="6">
    <source>
        <dbReference type="ARBA" id="ARBA00022833"/>
    </source>
</evidence>
<dbReference type="Proteomes" id="UP000176938">
    <property type="component" value="Unassembled WGS sequence"/>
</dbReference>
<feature type="binding site" evidence="13">
    <location>
        <position position="540"/>
    </location>
    <ligand>
        <name>Zn(2+)</name>
        <dbReference type="ChEBI" id="CHEBI:29105"/>
    </ligand>
</feature>
<evidence type="ECO:0000256" key="11">
    <source>
        <dbReference type="ARBA" id="ARBA00024779"/>
    </source>
</evidence>
<dbReference type="GO" id="GO:0000049">
    <property type="term" value="F:tRNA binding"/>
    <property type="evidence" value="ECO:0007669"/>
    <property type="project" value="UniProtKB-KW"/>
</dbReference>
<evidence type="ECO:0000259" key="15">
    <source>
        <dbReference type="PROSITE" id="PS50860"/>
    </source>
</evidence>
<evidence type="ECO:0000256" key="13">
    <source>
        <dbReference type="HAMAP-Rule" id="MF_00036"/>
    </source>
</evidence>
<keyword evidence="7 13" id="KW-0067">ATP-binding</keyword>
<feature type="binding site" evidence="13">
    <location>
        <position position="544"/>
    </location>
    <ligand>
        <name>Zn(2+)</name>
        <dbReference type="ChEBI" id="CHEBI:29105"/>
    </ligand>
</feature>
<keyword evidence="2 13" id="KW-0820">tRNA-binding</keyword>
<evidence type="ECO:0000313" key="17">
    <source>
        <dbReference type="Proteomes" id="UP000176938"/>
    </source>
</evidence>
<comment type="function">
    <text evidence="11 13">Catalyzes the attachment of alanine to tRNA(Ala) in a two-step reaction: alanine is first activated by ATP to form Ala-AMP and then transferred to the acceptor end of tRNA(Ala). Also edits incorrectly charged Ser-tRNA(Ala) and Gly-tRNA(Ala) via its editing domain.</text>
</comment>
<dbReference type="FunFam" id="3.30.930.10:FF:000004">
    <property type="entry name" value="Alanine--tRNA ligase"/>
    <property type="match status" value="1"/>
</dbReference>
<dbReference type="Pfam" id="PF02272">
    <property type="entry name" value="DHHA1"/>
    <property type="match status" value="1"/>
</dbReference>
<comment type="catalytic activity">
    <reaction evidence="12 13">
        <text>tRNA(Ala) + L-alanine + ATP = L-alanyl-tRNA(Ala) + AMP + diphosphate</text>
        <dbReference type="Rhea" id="RHEA:12540"/>
        <dbReference type="Rhea" id="RHEA-COMP:9657"/>
        <dbReference type="Rhea" id="RHEA-COMP:9923"/>
        <dbReference type="ChEBI" id="CHEBI:30616"/>
        <dbReference type="ChEBI" id="CHEBI:33019"/>
        <dbReference type="ChEBI" id="CHEBI:57972"/>
        <dbReference type="ChEBI" id="CHEBI:78442"/>
        <dbReference type="ChEBI" id="CHEBI:78497"/>
        <dbReference type="ChEBI" id="CHEBI:456215"/>
        <dbReference type="EC" id="6.1.1.7"/>
    </reaction>
</comment>
<evidence type="ECO:0000256" key="7">
    <source>
        <dbReference type="ARBA" id="ARBA00022840"/>
    </source>
</evidence>
<dbReference type="InterPro" id="IPR018165">
    <property type="entry name" value="Ala-tRNA-synth_IIc_core"/>
</dbReference>
<dbReference type="PANTHER" id="PTHR11777:SF9">
    <property type="entry name" value="ALANINE--TRNA LIGASE, CYTOPLASMIC"/>
    <property type="match status" value="1"/>
</dbReference>
<dbReference type="Gene3D" id="3.30.980.10">
    <property type="entry name" value="Threonyl-trna Synthetase, Chain A, domain 2"/>
    <property type="match status" value="1"/>
</dbReference>
<dbReference type="FunFam" id="3.30.54.20:FF:000001">
    <property type="entry name" value="Alanine--tRNA ligase"/>
    <property type="match status" value="1"/>
</dbReference>
<protein>
    <recommendedName>
        <fullName evidence="13">Alanine--tRNA ligase</fullName>
        <ecNumber evidence="13">6.1.1.7</ecNumber>
    </recommendedName>
    <alternativeName>
        <fullName evidence="13">Alanyl-tRNA synthetase</fullName>
        <shortName evidence="13">AlaRS</shortName>
    </alternativeName>
</protein>
<evidence type="ECO:0000313" key="16">
    <source>
        <dbReference type="EMBL" id="OGC02886.1"/>
    </source>
</evidence>
<accession>A0A1F4R451</accession>
<keyword evidence="6 13" id="KW-0862">Zinc</keyword>
<keyword evidence="13" id="KW-0963">Cytoplasm</keyword>
<dbReference type="NCBIfam" id="TIGR00344">
    <property type="entry name" value="alaS"/>
    <property type="match status" value="1"/>
</dbReference>
<dbReference type="Pfam" id="PF07973">
    <property type="entry name" value="tRNA_SAD"/>
    <property type="match status" value="1"/>
</dbReference>
<dbReference type="InterPro" id="IPR018163">
    <property type="entry name" value="Thr/Ala-tRNA-synth_IIc_edit"/>
</dbReference>
<keyword evidence="10 13" id="KW-0030">Aminoacyl-tRNA synthetase</keyword>
<name>A0A1F4R451_UNCSA</name>
<keyword evidence="3 13" id="KW-0436">Ligase</keyword>
<dbReference type="InterPro" id="IPR002318">
    <property type="entry name" value="Ala-tRNA-lgiase_IIc"/>
</dbReference>
<dbReference type="InterPro" id="IPR003156">
    <property type="entry name" value="DHHA1_dom"/>
</dbReference>
<evidence type="ECO:0000256" key="3">
    <source>
        <dbReference type="ARBA" id="ARBA00022598"/>
    </source>
</evidence>
<proteinExistence type="inferred from homology"/>
<dbReference type="AlphaFoldDB" id="A0A1F4R451"/>
<feature type="binding site" evidence="13">
    <location>
        <position position="646"/>
    </location>
    <ligand>
        <name>Zn(2+)</name>
        <dbReference type="ChEBI" id="CHEBI:29105"/>
    </ligand>
</feature>
<dbReference type="SUPFAM" id="SSF101353">
    <property type="entry name" value="Putative anticodon-binding domain of alanyl-tRNA synthetase (AlaRS)"/>
    <property type="match status" value="1"/>
</dbReference>
<dbReference type="GO" id="GO:0002161">
    <property type="term" value="F:aminoacyl-tRNA deacylase activity"/>
    <property type="evidence" value="ECO:0007669"/>
    <property type="project" value="TreeGrafter"/>
</dbReference>
<dbReference type="EC" id="6.1.1.7" evidence="13"/>
<keyword evidence="4 13" id="KW-0479">Metal-binding</keyword>
<dbReference type="InterPro" id="IPR023033">
    <property type="entry name" value="Ala_tRNA_ligase_euk/bac"/>
</dbReference>
<dbReference type="PANTHER" id="PTHR11777">
    <property type="entry name" value="ALANYL-TRNA SYNTHETASE"/>
    <property type="match status" value="1"/>
</dbReference>
<feature type="domain" description="Alanyl-transfer RNA synthetases family profile" evidence="15">
    <location>
        <begin position="1"/>
        <end position="679"/>
    </location>
</feature>
<evidence type="ECO:0000256" key="9">
    <source>
        <dbReference type="ARBA" id="ARBA00022917"/>
    </source>
</evidence>
<dbReference type="Gene3D" id="3.30.930.10">
    <property type="entry name" value="Bira Bifunctional Protein, Domain 2"/>
    <property type="match status" value="1"/>
</dbReference>
<dbReference type="InterPro" id="IPR012947">
    <property type="entry name" value="tRNA_SAD"/>
</dbReference>
<evidence type="ECO:0000256" key="14">
    <source>
        <dbReference type="SAM" id="Coils"/>
    </source>
</evidence>
<feature type="coiled-coil region" evidence="14">
    <location>
        <begin position="748"/>
        <end position="775"/>
    </location>
</feature>